<gene>
    <name evidence="1" type="ORF">V5O49_04850</name>
</gene>
<evidence type="ECO:0000313" key="1">
    <source>
        <dbReference type="EMBL" id="MEG3614448.1"/>
    </source>
</evidence>
<dbReference type="InterPro" id="IPR008792">
    <property type="entry name" value="PQQD"/>
</dbReference>
<accession>A0ABU7Z4R9</accession>
<reference evidence="1" key="1">
    <citation type="journal article" date="2024" name="Antonie Van Leeuwenhoek">
        <title>Isoptericola haloaureus sp. nov., a dimorphic actinobacterium isolated from mangrove sediments of southeast India, implicating biosaline agricultural significance through nitrogen fixation and salt tolerance genes.</title>
        <authorList>
            <person name="Prathaban M."/>
            <person name="Prathiviraj R."/>
            <person name="Ravichandran M."/>
            <person name="Natarajan S.D."/>
            <person name="Sobanaa M."/>
            <person name="Hari Krishna Kumar S."/>
            <person name="Chandrasekar V."/>
            <person name="Selvin J."/>
        </authorList>
    </citation>
    <scope>NUCLEOTIDE SEQUENCE</scope>
    <source>
        <strain evidence="1">MP1014</strain>
    </source>
</reference>
<protein>
    <submittedName>
        <fullName evidence="1">PqqD family protein</fullName>
    </submittedName>
</protein>
<dbReference type="Gene3D" id="1.10.10.1150">
    <property type="entry name" value="Coenzyme PQQ synthesis protein D (PqqD)"/>
    <property type="match status" value="1"/>
</dbReference>
<dbReference type="EMBL" id="JBAGLP010000110">
    <property type="protein sequence ID" value="MEG3614448.1"/>
    <property type="molecule type" value="Genomic_DNA"/>
</dbReference>
<sequence>MRLRTDGVTWQEIDGELVLLDLASSTYLTTNRAGTLLAQALVDGADTGELATALVEEFDIDEERARHDAAAFVDELRRRSLLVE</sequence>
<proteinExistence type="predicted"/>
<comment type="caution">
    <text evidence="1">The sequence shown here is derived from an EMBL/GenBank/DDBJ whole genome shotgun (WGS) entry which is preliminary data.</text>
</comment>
<dbReference type="Proteomes" id="UP001310387">
    <property type="component" value="Unassembled WGS sequence"/>
</dbReference>
<evidence type="ECO:0000313" key="2">
    <source>
        <dbReference type="Proteomes" id="UP001310387"/>
    </source>
</evidence>
<organism evidence="1 2">
    <name type="scientific">Isoptericola haloaureus</name>
    <dbReference type="NCBI Taxonomy" id="1542902"/>
    <lineage>
        <taxon>Bacteria</taxon>
        <taxon>Bacillati</taxon>
        <taxon>Actinomycetota</taxon>
        <taxon>Actinomycetes</taxon>
        <taxon>Micrococcales</taxon>
        <taxon>Promicromonosporaceae</taxon>
        <taxon>Isoptericola</taxon>
    </lineage>
</organism>
<dbReference type="InterPro" id="IPR041881">
    <property type="entry name" value="PqqD_sf"/>
</dbReference>
<dbReference type="RefSeq" id="WP_332901245.1">
    <property type="nucleotide sequence ID" value="NZ_JBAGLP010000110.1"/>
</dbReference>
<keyword evidence="2" id="KW-1185">Reference proteome</keyword>
<reference evidence="1" key="2">
    <citation type="submission" date="2024-02" db="EMBL/GenBank/DDBJ databases">
        <authorList>
            <person name="Prathaban M."/>
            <person name="Mythili R."/>
            <person name="Sharmila Devi N."/>
            <person name="Sobanaa M."/>
            <person name="Prathiviraj R."/>
            <person name="Selvin J."/>
        </authorList>
    </citation>
    <scope>NUCLEOTIDE SEQUENCE</scope>
    <source>
        <strain evidence="1">MP1014</strain>
    </source>
</reference>
<dbReference type="Pfam" id="PF05402">
    <property type="entry name" value="PqqD"/>
    <property type="match status" value="1"/>
</dbReference>
<name>A0ABU7Z4R9_9MICO</name>